<comment type="caution">
    <text evidence="1">The sequence shown here is derived from an EMBL/GenBank/DDBJ whole genome shotgun (WGS) entry which is preliminary data.</text>
</comment>
<protein>
    <submittedName>
        <fullName evidence="1">Uncharacterized protein</fullName>
    </submittedName>
</protein>
<evidence type="ECO:0000313" key="2">
    <source>
        <dbReference type="Proteomes" id="UP001152300"/>
    </source>
</evidence>
<reference evidence="1" key="1">
    <citation type="submission" date="2022-11" db="EMBL/GenBank/DDBJ databases">
        <title>Genome Resource of Sclerotinia nivalis Strain SnTB1, a Plant Pathogen Isolated from American Ginseng.</title>
        <authorList>
            <person name="Fan S."/>
        </authorList>
    </citation>
    <scope>NUCLEOTIDE SEQUENCE</scope>
    <source>
        <strain evidence="1">SnTB1</strain>
    </source>
</reference>
<proteinExistence type="predicted"/>
<organism evidence="1 2">
    <name type="scientific">Sclerotinia nivalis</name>
    <dbReference type="NCBI Taxonomy" id="352851"/>
    <lineage>
        <taxon>Eukaryota</taxon>
        <taxon>Fungi</taxon>
        <taxon>Dikarya</taxon>
        <taxon>Ascomycota</taxon>
        <taxon>Pezizomycotina</taxon>
        <taxon>Leotiomycetes</taxon>
        <taxon>Helotiales</taxon>
        <taxon>Sclerotiniaceae</taxon>
        <taxon>Sclerotinia</taxon>
    </lineage>
</organism>
<accession>A0A9X0ABK8</accession>
<dbReference type="EMBL" id="JAPEIS010000015">
    <property type="protein sequence ID" value="KAJ8059424.1"/>
    <property type="molecule type" value="Genomic_DNA"/>
</dbReference>
<dbReference type="Proteomes" id="UP001152300">
    <property type="component" value="Unassembled WGS sequence"/>
</dbReference>
<name>A0A9X0ABK8_9HELO</name>
<keyword evidence="2" id="KW-1185">Reference proteome</keyword>
<gene>
    <name evidence="1" type="ORF">OCU04_012368</name>
</gene>
<dbReference type="OrthoDB" id="412402at2759"/>
<dbReference type="AlphaFoldDB" id="A0A9X0ABK8"/>
<evidence type="ECO:0000313" key="1">
    <source>
        <dbReference type="EMBL" id="KAJ8059424.1"/>
    </source>
</evidence>
<sequence length="135" mass="15560">MVLAPLNFDTTMALSIPMLFSTGSMYASNLSKRHFFAKADELFMRLRQDVSKPVGLGEGELSTIDFLMWLGCPAQAYYYGINMVMDKAALENRIKNDAIRHQRHLVWARERRIWMDNVSSSDDDEDDEDEDEDSK</sequence>